<keyword evidence="5" id="KW-0812">Transmembrane</keyword>
<keyword evidence="5" id="KW-0472">Membrane</keyword>
<dbReference type="STRING" id="1121455.SAMN02745728_01659"/>
<protein>
    <submittedName>
        <fullName evidence="6">Tetratricopeptide repeat-containing protein</fullName>
    </submittedName>
</protein>
<dbReference type="EMBL" id="FRDI01000008">
    <property type="protein sequence ID" value="SHN66621.1"/>
    <property type="molecule type" value="Genomic_DNA"/>
</dbReference>
<evidence type="ECO:0000256" key="5">
    <source>
        <dbReference type="SAM" id="Phobius"/>
    </source>
</evidence>
<dbReference type="PANTHER" id="PTHR44943">
    <property type="entry name" value="CELLULOSE SYNTHASE OPERON PROTEIN C"/>
    <property type="match status" value="1"/>
</dbReference>
<dbReference type="Pfam" id="PF13181">
    <property type="entry name" value="TPR_8"/>
    <property type="match status" value="1"/>
</dbReference>
<keyword evidence="2 4" id="KW-0802">TPR repeat</keyword>
<accession>A0A1M7T7A4</accession>
<dbReference type="InterPro" id="IPR011990">
    <property type="entry name" value="TPR-like_helical_dom_sf"/>
</dbReference>
<feature type="repeat" description="TPR" evidence="4">
    <location>
        <begin position="120"/>
        <end position="153"/>
    </location>
</feature>
<dbReference type="InterPro" id="IPR051685">
    <property type="entry name" value="Ycf3/AcsC/BcsC/TPR_MFPF"/>
</dbReference>
<evidence type="ECO:0000313" key="7">
    <source>
        <dbReference type="Proteomes" id="UP000186469"/>
    </source>
</evidence>
<dbReference type="InterPro" id="IPR013105">
    <property type="entry name" value="TPR_2"/>
</dbReference>
<evidence type="ECO:0000256" key="1">
    <source>
        <dbReference type="ARBA" id="ARBA00022737"/>
    </source>
</evidence>
<feature type="transmembrane region" description="Helical" evidence="5">
    <location>
        <begin position="20"/>
        <end position="41"/>
    </location>
</feature>
<name>A0A1M7T7A4_9BACT</name>
<dbReference type="InterPro" id="IPR019734">
    <property type="entry name" value="TPR_rpt"/>
</dbReference>
<gene>
    <name evidence="6" type="ORF">SAMN02745728_01659</name>
</gene>
<dbReference type="Pfam" id="PF00515">
    <property type="entry name" value="TPR_1"/>
    <property type="match status" value="1"/>
</dbReference>
<evidence type="ECO:0000256" key="2">
    <source>
        <dbReference type="ARBA" id="ARBA00022803"/>
    </source>
</evidence>
<feature type="repeat" description="TPR" evidence="4">
    <location>
        <begin position="86"/>
        <end position="119"/>
    </location>
</feature>
<evidence type="ECO:0000256" key="3">
    <source>
        <dbReference type="ARBA" id="ARBA00023078"/>
    </source>
</evidence>
<dbReference type="PROSITE" id="PS50293">
    <property type="entry name" value="TPR_REGION"/>
    <property type="match status" value="1"/>
</dbReference>
<dbReference type="PANTHER" id="PTHR44943:SF9">
    <property type="entry name" value="TPR-REPEAT-CONTAINING PROTEIN"/>
    <property type="match status" value="1"/>
</dbReference>
<dbReference type="RefSeq" id="WP_072697350.1">
    <property type="nucleotide sequence ID" value="NZ_FRDI01000008.1"/>
</dbReference>
<dbReference type="SUPFAM" id="SSF48452">
    <property type="entry name" value="TPR-like"/>
    <property type="match status" value="1"/>
</dbReference>
<dbReference type="Gene3D" id="1.25.40.10">
    <property type="entry name" value="Tetratricopeptide repeat domain"/>
    <property type="match status" value="1"/>
</dbReference>
<evidence type="ECO:0000313" key="6">
    <source>
        <dbReference type="EMBL" id="SHN66621.1"/>
    </source>
</evidence>
<proteinExistence type="predicted"/>
<sequence length="205" mass="23449">MLNNAELIKIGQDVVSGKYILKTTCFILAFVTFLVGLFIGFTVSNITTRKQEATIQQSKVDNTNQKQQDIILFKLEEAARQTPEIPLVWVQLGNFYYDNKQPSKAIKAYEKVLAITPNNTDVLVDMGTMYKELGNFNKAIEYFDKAISVDPKHQNAFFNKGIVLYYDLNKKDEAIKVWNKLLRIKPDARVGDNVPLKEFIQTMSK</sequence>
<dbReference type="Proteomes" id="UP000186469">
    <property type="component" value="Unassembled WGS sequence"/>
</dbReference>
<keyword evidence="3" id="KW-0793">Thylakoid</keyword>
<evidence type="ECO:0000256" key="4">
    <source>
        <dbReference type="PROSITE-ProRule" id="PRU00339"/>
    </source>
</evidence>
<dbReference type="SMART" id="SM00028">
    <property type="entry name" value="TPR"/>
    <property type="match status" value="3"/>
</dbReference>
<dbReference type="PROSITE" id="PS50005">
    <property type="entry name" value="TPR"/>
    <property type="match status" value="2"/>
</dbReference>
<dbReference type="OrthoDB" id="5338908at2"/>
<organism evidence="6 7">
    <name type="scientific">Desulfovibrio litoralis DSM 11393</name>
    <dbReference type="NCBI Taxonomy" id="1121455"/>
    <lineage>
        <taxon>Bacteria</taxon>
        <taxon>Pseudomonadati</taxon>
        <taxon>Thermodesulfobacteriota</taxon>
        <taxon>Desulfovibrionia</taxon>
        <taxon>Desulfovibrionales</taxon>
        <taxon>Desulfovibrionaceae</taxon>
        <taxon>Desulfovibrio</taxon>
    </lineage>
</organism>
<keyword evidence="1" id="KW-0677">Repeat</keyword>
<dbReference type="Pfam" id="PF07719">
    <property type="entry name" value="TPR_2"/>
    <property type="match status" value="1"/>
</dbReference>
<dbReference type="AlphaFoldDB" id="A0A1M7T7A4"/>
<reference evidence="6 7" key="1">
    <citation type="submission" date="2016-12" db="EMBL/GenBank/DDBJ databases">
        <authorList>
            <person name="Song W.-J."/>
            <person name="Kurnit D.M."/>
        </authorList>
    </citation>
    <scope>NUCLEOTIDE SEQUENCE [LARGE SCALE GENOMIC DNA]</scope>
    <source>
        <strain evidence="6 7">DSM 11393</strain>
    </source>
</reference>
<keyword evidence="5" id="KW-1133">Transmembrane helix</keyword>
<keyword evidence="7" id="KW-1185">Reference proteome</keyword>